<dbReference type="Gramene" id="OPUNC12G13660.1">
    <property type="protein sequence ID" value="OPUNC12G13660.1"/>
    <property type="gene ID" value="OPUNC12G13660"/>
</dbReference>
<feature type="transmembrane region" description="Helical" evidence="1">
    <location>
        <begin position="21"/>
        <end position="40"/>
    </location>
</feature>
<dbReference type="EnsemblPlants" id="OPUNC12G13660.1">
    <property type="protein sequence ID" value="OPUNC12G13660.1"/>
    <property type="gene ID" value="OPUNC12G13660"/>
</dbReference>
<protein>
    <submittedName>
        <fullName evidence="2">Uncharacterized protein</fullName>
    </submittedName>
</protein>
<evidence type="ECO:0000256" key="1">
    <source>
        <dbReference type="SAM" id="Phobius"/>
    </source>
</evidence>
<feature type="transmembrane region" description="Helical" evidence="1">
    <location>
        <begin position="130"/>
        <end position="157"/>
    </location>
</feature>
<dbReference type="OMA" id="GIESISC"/>
<dbReference type="eggNOG" id="ENOG502QRQI">
    <property type="taxonomic scope" value="Eukaryota"/>
</dbReference>
<evidence type="ECO:0000313" key="2">
    <source>
        <dbReference type="EnsemblPlants" id="OPUNC12G13660.1"/>
    </source>
</evidence>
<reference evidence="2" key="2">
    <citation type="submission" date="2018-05" db="EMBL/GenBank/DDBJ databases">
        <title>OpunRS2 (Oryza punctata Reference Sequence Version 2).</title>
        <authorList>
            <person name="Zhang J."/>
            <person name="Kudrna D."/>
            <person name="Lee S."/>
            <person name="Talag J."/>
            <person name="Welchert J."/>
            <person name="Wing R.A."/>
        </authorList>
    </citation>
    <scope>NUCLEOTIDE SEQUENCE [LARGE SCALE GENOMIC DNA]</scope>
</reference>
<keyword evidence="1" id="KW-0812">Transmembrane</keyword>
<feature type="transmembrane region" description="Helical" evidence="1">
    <location>
        <begin position="177"/>
        <end position="199"/>
    </location>
</feature>
<keyword evidence="1" id="KW-0472">Membrane</keyword>
<dbReference type="PANTHER" id="PTHR33115">
    <property type="entry name" value="ARM REPEAT SUPERFAMILY PROTEIN"/>
    <property type="match status" value="1"/>
</dbReference>
<organism evidence="2">
    <name type="scientific">Oryza punctata</name>
    <name type="common">Red rice</name>
    <dbReference type="NCBI Taxonomy" id="4537"/>
    <lineage>
        <taxon>Eukaryota</taxon>
        <taxon>Viridiplantae</taxon>
        <taxon>Streptophyta</taxon>
        <taxon>Embryophyta</taxon>
        <taxon>Tracheophyta</taxon>
        <taxon>Spermatophyta</taxon>
        <taxon>Magnoliopsida</taxon>
        <taxon>Liliopsida</taxon>
        <taxon>Poales</taxon>
        <taxon>Poaceae</taxon>
        <taxon>BOP clade</taxon>
        <taxon>Oryzoideae</taxon>
        <taxon>Oryzeae</taxon>
        <taxon>Oryzinae</taxon>
        <taxon>Oryza</taxon>
    </lineage>
</organism>
<dbReference type="PANTHER" id="PTHR33115:SF22">
    <property type="entry name" value="OS12G0449900 PROTEIN"/>
    <property type="match status" value="1"/>
</dbReference>
<accession>A0A0E0MNC7</accession>
<feature type="transmembrane region" description="Helical" evidence="1">
    <location>
        <begin position="60"/>
        <end position="81"/>
    </location>
</feature>
<proteinExistence type="predicted"/>
<reference evidence="2" key="1">
    <citation type="submission" date="2015-04" db="UniProtKB">
        <authorList>
            <consortium name="EnsemblPlants"/>
        </authorList>
    </citation>
    <scope>IDENTIFICATION</scope>
</reference>
<name>A0A0E0MNC7_ORYPU</name>
<dbReference type="HOGENOM" id="CLU_646234_0_0_1"/>
<evidence type="ECO:0000313" key="3">
    <source>
        <dbReference type="Proteomes" id="UP000026962"/>
    </source>
</evidence>
<keyword evidence="3" id="KW-1185">Reference proteome</keyword>
<dbReference type="STRING" id="4537.A0A0E0MNC7"/>
<dbReference type="AlphaFoldDB" id="A0A0E0MNC7"/>
<sequence>MRYINSHAVFMEYLSRVVAGLRVLIFTWSTVVLLGGFVSLLGKKDFWFLTVITLCQTKEYVSPCTFANTFAAYSILLFSLLNLARRQGLISLNISTEHQIRTRWFATAFNTCLEQCEFTVPRATLTLFRLIVFTSIVSPLLIIYTFGMYISTAISLYRLTRRDLGLGVSSGADGGDVHPLPALHVLYLLALVQGVLYFYRMTFISTGRKMEWIVAKRYRLKDYYYWFNSPMFQYAAETRAGCTNDPSFVKGRNLVTYAVGLIQSASPDTERLLCGVTMMDTLLLGQRDLLRQLVISSTSSAHIQGKLLEIVSPSSAATDKYIVKMRKRIGEELRERAERILTYFAGDIRLSKLAGGIESISCMLEL</sequence>
<dbReference type="Proteomes" id="UP000026962">
    <property type="component" value="Chromosome 12"/>
</dbReference>
<keyword evidence="1" id="KW-1133">Transmembrane helix</keyword>